<keyword evidence="2" id="KW-1185">Reference proteome</keyword>
<name>A0A5B7JAD6_PORTR</name>
<gene>
    <name evidence="1" type="ORF">E2C01_090029</name>
</gene>
<evidence type="ECO:0000313" key="2">
    <source>
        <dbReference type="Proteomes" id="UP000324222"/>
    </source>
</evidence>
<dbReference type="OrthoDB" id="6345490at2759"/>
<dbReference type="SUPFAM" id="SSF53756">
    <property type="entry name" value="UDP-Glycosyltransferase/glycogen phosphorylase"/>
    <property type="match status" value="1"/>
</dbReference>
<proteinExistence type="predicted"/>
<sequence>MKMACNKALAYEGVQRLNEEKFDLVLLYTDLTDCFLSFAHKLKVPFIYMSSNKFIGTYSTVAASPAFPSLEASFLLDLEYPLTFTGRMISTLYDLLDIMFKEWKFIPR</sequence>
<protein>
    <submittedName>
        <fullName evidence="1">Uncharacterized protein</fullName>
    </submittedName>
</protein>
<evidence type="ECO:0000313" key="1">
    <source>
        <dbReference type="EMBL" id="MPC94841.1"/>
    </source>
</evidence>
<accession>A0A5B7JAD6</accession>
<organism evidence="1 2">
    <name type="scientific">Portunus trituberculatus</name>
    <name type="common">Swimming crab</name>
    <name type="synonym">Neptunus trituberculatus</name>
    <dbReference type="NCBI Taxonomy" id="210409"/>
    <lineage>
        <taxon>Eukaryota</taxon>
        <taxon>Metazoa</taxon>
        <taxon>Ecdysozoa</taxon>
        <taxon>Arthropoda</taxon>
        <taxon>Crustacea</taxon>
        <taxon>Multicrustacea</taxon>
        <taxon>Malacostraca</taxon>
        <taxon>Eumalacostraca</taxon>
        <taxon>Eucarida</taxon>
        <taxon>Decapoda</taxon>
        <taxon>Pleocyemata</taxon>
        <taxon>Brachyura</taxon>
        <taxon>Eubrachyura</taxon>
        <taxon>Portunoidea</taxon>
        <taxon>Portunidae</taxon>
        <taxon>Portuninae</taxon>
        <taxon>Portunus</taxon>
    </lineage>
</organism>
<dbReference type="AlphaFoldDB" id="A0A5B7JAD6"/>
<reference evidence="1 2" key="1">
    <citation type="submission" date="2019-05" db="EMBL/GenBank/DDBJ databases">
        <title>Another draft genome of Portunus trituberculatus and its Hox gene families provides insights of decapod evolution.</title>
        <authorList>
            <person name="Jeong J.-H."/>
            <person name="Song I."/>
            <person name="Kim S."/>
            <person name="Choi T."/>
            <person name="Kim D."/>
            <person name="Ryu S."/>
            <person name="Kim W."/>
        </authorList>
    </citation>
    <scope>NUCLEOTIDE SEQUENCE [LARGE SCALE GENOMIC DNA]</scope>
    <source>
        <tissue evidence="1">Muscle</tissue>
    </source>
</reference>
<dbReference type="Proteomes" id="UP000324222">
    <property type="component" value="Unassembled WGS sequence"/>
</dbReference>
<dbReference type="EMBL" id="VSRR010100032">
    <property type="protein sequence ID" value="MPC94841.1"/>
    <property type="molecule type" value="Genomic_DNA"/>
</dbReference>
<comment type="caution">
    <text evidence="1">The sequence shown here is derived from an EMBL/GenBank/DDBJ whole genome shotgun (WGS) entry which is preliminary data.</text>
</comment>